<dbReference type="Proteomes" id="UP001149090">
    <property type="component" value="Unassembled WGS sequence"/>
</dbReference>
<evidence type="ECO:0000313" key="8">
    <source>
        <dbReference type="EMBL" id="KAJ5076405.1"/>
    </source>
</evidence>
<dbReference type="CDD" id="cd04369">
    <property type="entry name" value="Bromodomain"/>
    <property type="match status" value="1"/>
</dbReference>
<dbReference type="InterPro" id="IPR036427">
    <property type="entry name" value="Bromodomain-like_sf"/>
</dbReference>
<evidence type="ECO:0000256" key="4">
    <source>
        <dbReference type="PROSITE-ProRule" id="PRU00035"/>
    </source>
</evidence>
<feature type="domain" description="Bromo" evidence="6">
    <location>
        <begin position="89"/>
        <end position="161"/>
    </location>
</feature>
<evidence type="ECO:0000259" key="6">
    <source>
        <dbReference type="PROSITE" id="PS50014"/>
    </source>
</evidence>
<gene>
    <name evidence="8" type="ORF">M0811_06405</name>
</gene>
<dbReference type="Gene3D" id="1.20.920.10">
    <property type="entry name" value="Bromodomain-like"/>
    <property type="match status" value="1"/>
</dbReference>
<evidence type="ECO:0000256" key="2">
    <source>
        <dbReference type="ARBA" id="ARBA00023117"/>
    </source>
</evidence>
<dbReference type="Pfam" id="PF17035">
    <property type="entry name" value="BET"/>
    <property type="match status" value="1"/>
</dbReference>
<feature type="region of interest" description="Disordered" evidence="5">
    <location>
        <begin position="1"/>
        <end position="68"/>
    </location>
</feature>
<dbReference type="SUPFAM" id="SSF47370">
    <property type="entry name" value="Bromodomain"/>
    <property type="match status" value="1"/>
</dbReference>
<dbReference type="InterPro" id="IPR027353">
    <property type="entry name" value="NET_dom"/>
</dbReference>
<feature type="compositionally biased region" description="Basic and acidic residues" evidence="5">
    <location>
        <begin position="208"/>
        <end position="222"/>
    </location>
</feature>
<dbReference type="InterPro" id="IPR038336">
    <property type="entry name" value="NET_sf"/>
</dbReference>
<dbReference type="AlphaFoldDB" id="A0A9Q0LPQ2"/>
<evidence type="ECO:0000256" key="5">
    <source>
        <dbReference type="SAM" id="MobiDB-lite"/>
    </source>
</evidence>
<organism evidence="8 9">
    <name type="scientific">Anaeramoeba ignava</name>
    <name type="common">Anaerobic marine amoeba</name>
    <dbReference type="NCBI Taxonomy" id="1746090"/>
    <lineage>
        <taxon>Eukaryota</taxon>
        <taxon>Metamonada</taxon>
        <taxon>Anaeramoebidae</taxon>
        <taxon>Anaeramoeba</taxon>
    </lineage>
</organism>
<accession>A0A9Q0LPQ2</accession>
<evidence type="ECO:0000256" key="3">
    <source>
        <dbReference type="ARBA" id="ARBA00023163"/>
    </source>
</evidence>
<name>A0A9Q0LPQ2_ANAIG</name>
<dbReference type="PROSITE" id="PS51525">
    <property type="entry name" value="NET"/>
    <property type="match status" value="1"/>
</dbReference>
<comment type="caution">
    <text evidence="8">The sequence shown here is derived from an EMBL/GenBank/DDBJ whole genome shotgun (WGS) entry which is preliminary data.</text>
</comment>
<feature type="compositionally biased region" description="Polar residues" evidence="5">
    <location>
        <begin position="287"/>
        <end position="296"/>
    </location>
</feature>
<dbReference type="PROSITE" id="PS00633">
    <property type="entry name" value="BROMODOMAIN_1"/>
    <property type="match status" value="1"/>
</dbReference>
<dbReference type="PROSITE" id="PS50014">
    <property type="entry name" value="BROMODOMAIN_2"/>
    <property type="match status" value="1"/>
</dbReference>
<dbReference type="SMART" id="SM00297">
    <property type="entry name" value="BROMO"/>
    <property type="match status" value="1"/>
</dbReference>
<keyword evidence="1" id="KW-0805">Transcription regulation</keyword>
<dbReference type="OrthoDB" id="21449at2759"/>
<keyword evidence="2 4" id="KW-0103">Bromodomain</keyword>
<feature type="domain" description="NET" evidence="7">
    <location>
        <begin position="460"/>
        <end position="541"/>
    </location>
</feature>
<dbReference type="PANTHER" id="PTHR45926">
    <property type="entry name" value="OSJNBA0053K19.4 PROTEIN"/>
    <property type="match status" value="1"/>
</dbReference>
<evidence type="ECO:0000313" key="9">
    <source>
        <dbReference type="Proteomes" id="UP001149090"/>
    </source>
</evidence>
<protein>
    <submittedName>
        <fullName evidence="8">Bromodomain-containing protein</fullName>
    </submittedName>
</protein>
<dbReference type="EMBL" id="JAPDFW010000061">
    <property type="protein sequence ID" value="KAJ5076405.1"/>
    <property type="molecule type" value="Genomic_DNA"/>
</dbReference>
<dbReference type="PRINTS" id="PR00503">
    <property type="entry name" value="BROMODOMAIN"/>
</dbReference>
<feature type="compositionally biased region" description="Basic residues" evidence="5">
    <location>
        <begin position="51"/>
        <end position="64"/>
    </location>
</feature>
<dbReference type="InterPro" id="IPR001487">
    <property type="entry name" value="Bromodomain"/>
</dbReference>
<keyword evidence="9" id="KW-1185">Reference proteome</keyword>
<proteinExistence type="predicted"/>
<keyword evidence="3" id="KW-0804">Transcription</keyword>
<feature type="region of interest" description="Disordered" evidence="5">
    <location>
        <begin position="207"/>
        <end position="305"/>
    </location>
</feature>
<dbReference type="Pfam" id="PF00439">
    <property type="entry name" value="Bromodomain"/>
    <property type="match status" value="1"/>
</dbReference>
<evidence type="ECO:0000256" key="1">
    <source>
        <dbReference type="ARBA" id="ARBA00023015"/>
    </source>
</evidence>
<feature type="compositionally biased region" description="Basic residues" evidence="5">
    <location>
        <begin position="223"/>
        <end position="262"/>
    </location>
</feature>
<sequence length="543" mass="63612">MENENIENKIIQSESSQDSDTEYTETKPKRTKKRKATPTSRSRGKTERGVARAKTKSPRSRVKGPKYTSEEEVMRSWIPRCEQMIKKIRGYPEVHYFLEPVPRDDPNVPDYYNIITNPMDIKTLENNLNSGYYKTLDEFIKSFRLIFDNAMFYNIENSEPYVFAKLLKTTLDKRYRAHRTNYEKDIENFHKYQEEQKQLQIQQQMELEQAKVEVSPAKEEKKPKSKSKKKSRTRPKAKKAKSKAKSRSRSRSRSRSKSTRKSSRQDEETSSPSHTPKTTKQKAPHTEVQSENISQSPTQPLPQPKQLDPLIYQQKTTPFQFQNNYNILPQIPQNPPQFPNNPFPNFNQDQYFPESELDFSQMDDNELNLFKKQMQKNFDLTIQKAKQIASNLHKILQDLVVSSGLDITEQDIQEQQKKFVQISPQTSFSPQNYFQQFPFNCFPIFSGFPFNSVINSNLNDNQENQINPSFSLEEREKLSQGINKLNENQLLGLIGIITKNMPHLVNGKKEIDFEFNLLDEKTFRELQRYVNENLNEDGNNEAN</sequence>
<dbReference type="Gene3D" id="1.20.1270.220">
    <property type="match status" value="1"/>
</dbReference>
<evidence type="ECO:0000259" key="7">
    <source>
        <dbReference type="PROSITE" id="PS51525"/>
    </source>
</evidence>
<dbReference type="InterPro" id="IPR018359">
    <property type="entry name" value="Bromodomain_CS"/>
</dbReference>
<reference evidence="8" key="1">
    <citation type="submission" date="2022-10" db="EMBL/GenBank/DDBJ databases">
        <title>Novel sulphate-reducing endosymbionts in the free-living metamonad Anaeramoeba.</title>
        <authorList>
            <person name="Jerlstrom-Hultqvist J."/>
            <person name="Cepicka I."/>
            <person name="Gallot-Lavallee L."/>
            <person name="Salas-Leiva D."/>
            <person name="Curtis B.A."/>
            <person name="Zahonova K."/>
            <person name="Pipaliya S."/>
            <person name="Dacks J."/>
            <person name="Roger A.J."/>
        </authorList>
    </citation>
    <scope>NUCLEOTIDE SEQUENCE</scope>
    <source>
        <strain evidence="8">BMAN</strain>
    </source>
</reference>